<dbReference type="RefSeq" id="WP_307692184.1">
    <property type="nucleotide sequence ID" value="NZ_JAUSRO010000018.1"/>
</dbReference>
<evidence type="ECO:0000256" key="4">
    <source>
        <dbReference type="ARBA" id="ARBA00022833"/>
    </source>
</evidence>
<accession>A0ABT9SDK9</accession>
<keyword evidence="5" id="KW-0482">Metalloprotease</keyword>
<evidence type="ECO:0000256" key="5">
    <source>
        <dbReference type="ARBA" id="ARBA00023049"/>
    </source>
</evidence>
<gene>
    <name evidence="7" type="ORF">J2W36_004718</name>
</gene>
<proteinExistence type="predicted"/>
<dbReference type="Gene3D" id="3.40.140.10">
    <property type="entry name" value="Cytidine Deaminase, domain 2"/>
    <property type="match status" value="1"/>
</dbReference>
<evidence type="ECO:0000256" key="3">
    <source>
        <dbReference type="ARBA" id="ARBA00022801"/>
    </source>
</evidence>
<dbReference type="InterPro" id="IPR037518">
    <property type="entry name" value="MPN"/>
</dbReference>
<dbReference type="PANTHER" id="PTHR30471">
    <property type="entry name" value="DNA REPAIR PROTEIN RADC"/>
    <property type="match status" value="1"/>
</dbReference>
<protein>
    <submittedName>
        <fullName evidence="7">DNA repair protein RadC</fullName>
    </submittedName>
</protein>
<dbReference type="NCBIfam" id="TIGR00608">
    <property type="entry name" value="radc"/>
    <property type="match status" value="1"/>
</dbReference>
<comment type="caution">
    <text evidence="7">The sequence shown here is derived from an EMBL/GenBank/DDBJ whole genome shotgun (WGS) entry which is preliminary data.</text>
</comment>
<dbReference type="InterPro" id="IPR025657">
    <property type="entry name" value="RadC_JAB"/>
</dbReference>
<feature type="domain" description="MPN" evidence="6">
    <location>
        <begin position="51"/>
        <end position="173"/>
    </location>
</feature>
<sequence>MSQYSLSFETAVGTSVLMVGDATGQYRPAAASEVLRAAQDLLIKQLRGTFVLDSPKLVQEYLKAKLGMLEHEVFSVLMLDSQHRLIEYVELFRGTVSQTSVYPREVIKESLARNAAALILVHNHPSGIAEPSRADELLTQNLKTALFMIDVRVLDHIIVAGNTVLSMAQRGLV</sequence>
<keyword evidence="3" id="KW-0378">Hydrolase</keyword>
<keyword evidence="1" id="KW-0645">Protease</keyword>
<keyword evidence="2" id="KW-0479">Metal-binding</keyword>
<keyword evidence="4" id="KW-0862">Zinc</keyword>
<dbReference type="SUPFAM" id="SSF102712">
    <property type="entry name" value="JAB1/MPN domain"/>
    <property type="match status" value="1"/>
</dbReference>
<organism evidence="7 8">
    <name type="scientific">Variovorax ginsengisoli</name>
    <dbReference type="NCBI Taxonomy" id="363844"/>
    <lineage>
        <taxon>Bacteria</taxon>
        <taxon>Pseudomonadati</taxon>
        <taxon>Pseudomonadota</taxon>
        <taxon>Betaproteobacteria</taxon>
        <taxon>Burkholderiales</taxon>
        <taxon>Comamonadaceae</taxon>
        <taxon>Variovorax</taxon>
    </lineage>
</organism>
<dbReference type="EMBL" id="JAUSRO010000018">
    <property type="protein sequence ID" value="MDP9902441.1"/>
    <property type="molecule type" value="Genomic_DNA"/>
</dbReference>
<keyword evidence="8" id="KW-1185">Reference proteome</keyword>
<evidence type="ECO:0000256" key="1">
    <source>
        <dbReference type="ARBA" id="ARBA00022670"/>
    </source>
</evidence>
<evidence type="ECO:0000256" key="2">
    <source>
        <dbReference type="ARBA" id="ARBA00022723"/>
    </source>
</evidence>
<evidence type="ECO:0000313" key="8">
    <source>
        <dbReference type="Proteomes" id="UP001226867"/>
    </source>
</evidence>
<dbReference type="PANTHER" id="PTHR30471:SF3">
    <property type="entry name" value="UPF0758 PROTEIN YEES-RELATED"/>
    <property type="match status" value="1"/>
</dbReference>
<dbReference type="Pfam" id="PF04002">
    <property type="entry name" value="RadC"/>
    <property type="match status" value="1"/>
</dbReference>
<dbReference type="CDD" id="cd08071">
    <property type="entry name" value="MPN_DUF2466"/>
    <property type="match status" value="1"/>
</dbReference>
<dbReference type="InterPro" id="IPR001405">
    <property type="entry name" value="UPF0758"/>
</dbReference>
<dbReference type="PROSITE" id="PS50249">
    <property type="entry name" value="MPN"/>
    <property type="match status" value="1"/>
</dbReference>
<evidence type="ECO:0000259" key="6">
    <source>
        <dbReference type="PROSITE" id="PS50249"/>
    </source>
</evidence>
<dbReference type="PROSITE" id="PS01302">
    <property type="entry name" value="UPF0758"/>
    <property type="match status" value="1"/>
</dbReference>
<name>A0ABT9SDK9_9BURK</name>
<reference evidence="7 8" key="1">
    <citation type="submission" date="2023-07" db="EMBL/GenBank/DDBJ databases">
        <title>Sorghum-associated microbial communities from plants grown in Nebraska, USA.</title>
        <authorList>
            <person name="Schachtman D."/>
        </authorList>
    </citation>
    <scope>NUCLEOTIDE SEQUENCE [LARGE SCALE GENOMIC DNA]</scope>
    <source>
        <strain evidence="7 8">DS1607</strain>
    </source>
</reference>
<evidence type="ECO:0000313" key="7">
    <source>
        <dbReference type="EMBL" id="MDP9902441.1"/>
    </source>
</evidence>
<dbReference type="InterPro" id="IPR020891">
    <property type="entry name" value="UPF0758_CS"/>
</dbReference>
<dbReference type="Proteomes" id="UP001226867">
    <property type="component" value="Unassembled WGS sequence"/>
</dbReference>